<name>A0ABD3PNN1_9STRA</name>
<keyword evidence="3" id="KW-1185">Reference proteome</keyword>
<evidence type="ECO:0000313" key="2">
    <source>
        <dbReference type="EMBL" id="KAL3789628.1"/>
    </source>
</evidence>
<dbReference type="EMBL" id="JABMIG020000138">
    <property type="protein sequence ID" value="KAL3789628.1"/>
    <property type="molecule type" value="Genomic_DNA"/>
</dbReference>
<protein>
    <submittedName>
        <fullName evidence="2">Uncharacterized protein</fullName>
    </submittedName>
</protein>
<evidence type="ECO:0000256" key="1">
    <source>
        <dbReference type="SAM" id="MobiDB-lite"/>
    </source>
</evidence>
<comment type="caution">
    <text evidence="2">The sequence shown here is derived from an EMBL/GenBank/DDBJ whole genome shotgun (WGS) entry which is preliminary data.</text>
</comment>
<proteinExistence type="predicted"/>
<sequence>MTTGASSRPSMAASTKCLLSQHKLVAAWAFQNHAIPFPSRTSRFSTDPWRKKYGRQTVRRVSDDDDNIDNSNGENDMPLIDPNATPLFDERATLFGLEPKADLDSLDNGLQFTGPIILLGSLYFMASLWFPEDVPPLN</sequence>
<dbReference type="AlphaFoldDB" id="A0ABD3PNN1"/>
<organism evidence="2 3">
    <name type="scientific">Cyclotella cryptica</name>
    <dbReference type="NCBI Taxonomy" id="29204"/>
    <lineage>
        <taxon>Eukaryota</taxon>
        <taxon>Sar</taxon>
        <taxon>Stramenopiles</taxon>
        <taxon>Ochrophyta</taxon>
        <taxon>Bacillariophyta</taxon>
        <taxon>Coscinodiscophyceae</taxon>
        <taxon>Thalassiosirophycidae</taxon>
        <taxon>Stephanodiscales</taxon>
        <taxon>Stephanodiscaceae</taxon>
        <taxon>Cyclotella</taxon>
    </lineage>
</organism>
<feature type="region of interest" description="Disordered" evidence="1">
    <location>
        <begin position="58"/>
        <end position="83"/>
    </location>
</feature>
<accession>A0ABD3PNN1</accession>
<dbReference type="Proteomes" id="UP001516023">
    <property type="component" value="Unassembled WGS sequence"/>
</dbReference>
<reference evidence="2 3" key="1">
    <citation type="journal article" date="2020" name="G3 (Bethesda)">
        <title>Improved Reference Genome for Cyclotella cryptica CCMP332, a Model for Cell Wall Morphogenesis, Salinity Adaptation, and Lipid Production in Diatoms (Bacillariophyta).</title>
        <authorList>
            <person name="Roberts W.R."/>
            <person name="Downey K.M."/>
            <person name="Ruck E.C."/>
            <person name="Traller J.C."/>
            <person name="Alverson A.J."/>
        </authorList>
    </citation>
    <scope>NUCLEOTIDE SEQUENCE [LARGE SCALE GENOMIC DNA]</scope>
    <source>
        <strain evidence="2 3">CCMP332</strain>
    </source>
</reference>
<evidence type="ECO:0000313" key="3">
    <source>
        <dbReference type="Proteomes" id="UP001516023"/>
    </source>
</evidence>
<gene>
    <name evidence="2" type="ORF">HJC23_003177</name>
</gene>